<evidence type="ECO:0000313" key="2">
    <source>
        <dbReference type="EMBL" id="PKI45847.1"/>
    </source>
</evidence>
<dbReference type="SMART" id="SM00443">
    <property type="entry name" value="G_patch"/>
    <property type="match status" value="1"/>
</dbReference>
<dbReference type="GO" id="GO:0003676">
    <property type="term" value="F:nucleic acid binding"/>
    <property type="evidence" value="ECO:0007669"/>
    <property type="project" value="InterPro"/>
</dbReference>
<sequence>MGITRSGRVYQGPELVDKGKAPSAAFSAVPEAAPLRTKKVTEQEAEAFMIKASKYKVVEQMVKSPAQISLLALLLSSEPHWDALLKVLTAAQDPKETAPDRIEEIVNFIFSNQISFADDELLSEGKLITVNGEEDYAIYKETVVPYISIGEDQNLPFHSFDIVSVIRDYGEVGPSRADHMIGKVLLKNDYVPGTGLGARAQGILQPIEMEEYHNRRGLGFRPSCDEIVQARRRIISTVLRHTTGSSLGAFRFHRFRSFSLYHRRSWEAPPIAHPLN</sequence>
<keyword evidence="3" id="KW-1185">Reference proteome</keyword>
<proteinExistence type="predicted"/>
<evidence type="ECO:0000313" key="3">
    <source>
        <dbReference type="Proteomes" id="UP000233551"/>
    </source>
</evidence>
<dbReference type="Proteomes" id="UP000233551">
    <property type="component" value="Unassembled WGS sequence"/>
</dbReference>
<dbReference type="Pfam" id="PF01585">
    <property type="entry name" value="G-patch"/>
    <property type="match status" value="1"/>
</dbReference>
<comment type="caution">
    <text evidence="2">The sequence shown here is derived from an EMBL/GenBank/DDBJ whole genome shotgun (WGS) entry which is preliminary data.</text>
</comment>
<feature type="domain" description="G-patch" evidence="1">
    <location>
        <begin position="177"/>
        <end position="223"/>
    </location>
</feature>
<dbReference type="PROSITE" id="PS50174">
    <property type="entry name" value="G_PATCH"/>
    <property type="match status" value="1"/>
</dbReference>
<name>A0A2I0IPE5_PUNGR</name>
<dbReference type="PANTHER" id="PTHR32108">
    <property type="entry name" value="DNA-DIRECTED RNA POLYMERASE SUBUNIT ALPHA"/>
    <property type="match status" value="1"/>
</dbReference>
<protein>
    <recommendedName>
        <fullName evidence="1">G-patch domain-containing protein</fullName>
    </recommendedName>
</protein>
<gene>
    <name evidence="2" type="ORF">CRG98_033768</name>
</gene>
<dbReference type="InterPro" id="IPR000467">
    <property type="entry name" value="G_patch_dom"/>
</dbReference>
<organism evidence="2 3">
    <name type="scientific">Punica granatum</name>
    <name type="common">Pomegranate</name>
    <dbReference type="NCBI Taxonomy" id="22663"/>
    <lineage>
        <taxon>Eukaryota</taxon>
        <taxon>Viridiplantae</taxon>
        <taxon>Streptophyta</taxon>
        <taxon>Embryophyta</taxon>
        <taxon>Tracheophyta</taxon>
        <taxon>Spermatophyta</taxon>
        <taxon>Magnoliopsida</taxon>
        <taxon>eudicotyledons</taxon>
        <taxon>Gunneridae</taxon>
        <taxon>Pentapetalae</taxon>
        <taxon>rosids</taxon>
        <taxon>malvids</taxon>
        <taxon>Myrtales</taxon>
        <taxon>Lythraceae</taxon>
        <taxon>Punica</taxon>
    </lineage>
</organism>
<dbReference type="PANTHER" id="PTHR32108:SF9">
    <property type="entry name" value="REVERSE TRANSCRIPTASE RNASE H-LIKE DOMAIN-CONTAINING PROTEIN"/>
    <property type="match status" value="1"/>
</dbReference>
<evidence type="ECO:0000259" key="1">
    <source>
        <dbReference type="PROSITE" id="PS50174"/>
    </source>
</evidence>
<dbReference type="AlphaFoldDB" id="A0A2I0IPE5"/>
<accession>A0A2I0IPE5</accession>
<dbReference type="EMBL" id="PGOL01002696">
    <property type="protein sequence ID" value="PKI45847.1"/>
    <property type="molecule type" value="Genomic_DNA"/>
</dbReference>
<reference evidence="2 3" key="1">
    <citation type="submission" date="2017-11" db="EMBL/GenBank/DDBJ databases">
        <title>De-novo sequencing of pomegranate (Punica granatum L.) genome.</title>
        <authorList>
            <person name="Akparov Z."/>
            <person name="Amiraslanov A."/>
            <person name="Hajiyeva S."/>
            <person name="Abbasov M."/>
            <person name="Kaur K."/>
            <person name="Hamwieh A."/>
            <person name="Solovyev V."/>
            <person name="Salamov A."/>
            <person name="Braich B."/>
            <person name="Kosarev P."/>
            <person name="Mahmoud A."/>
            <person name="Hajiyev E."/>
            <person name="Babayeva S."/>
            <person name="Izzatullayeva V."/>
            <person name="Mammadov A."/>
            <person name="Mammadov A."/>
            <person name="Sharifova S."/>
            <person name="Ojaghi J."/>
            <person name="Eynullazada K."/>
            <person name="Bayramov B."/>
            <person name="Abdulazimova A."/>
            <person name="Shahmuradov I."/>
        </authorList>
    </citation>
    <scope>NUCLEOTIDE SEQUENCE [LARGE SCALE GENOMIC DNA]</scope>
    <source>
        <strain evidence="3">cv. AG2017</strain>
        <tissue evidence="2">Leaf</tissue>
    </source>
</reference>